<dbReference type="InterPro" id="IPR038727">
    <property type="entry name" value="NadR/Ttd14_AAA_dom"/>
</dbReference>
<dbReference type="EMBL" id="FOXP01000003">
    <property type="protein sequence ID" value="SFP55694.1"/>
    <property type="molecule type" value="Genomic_DNA"/>
</dbReference>
<gene>
    <name evidence="2" type="ORF">SAMN04488241_103133</name>
</gene>
<name>A0A1I5RAX6_9SPHN</name>
<dbReference type="AlphaFoldDB" id="A0A1I5RAX6"/>
<proteinExistence type="predicted"/>
<evidence type="ECO:0000313" key="2">
    <source>
        <dbReference type="EMBL" id="SFP55694.1"/>
    </source>
</evidence>
<dbReference type="Pfam" id="PF13521">
    <property type="entry name" value="AAA_28"/>
    <property type="match status" value="1"/>
</dbReference>
<dbReference type="Gene3D" id="3.40.50.300">
    <property type="entry name" value="P-loop containing nucleotide triphosphate hydrolases"/>
    <property type="match status" value="1"/>
</dbReference>
<accession>A0A1I5RAX6</accession>
<keyword evidence="3" id="KW-1185">Reference proteome</keyword>
<reference evidence="3" key="1">
    <citation type="submission" date="2016-10" db="EMBL/GenBank/DDBJ databases">
        <authorList>
            <person name="Varghese N."/>
            <person name="Submissions S."/>
        </authorList>
    </citation>
    <scope>NUCLEOTIDE SEQUENCE [LARGE SCALE GENOMIC DNA]</scope>
    <source>
        <strain evidence="3">CGMCC 1.9113</strain>
    </source>
</reference>
<evidence type="ECO:0000313" key="3">
    <source>
        <dbReference type="Proteomes" id="UP000199586"/>
    </source>
</evidence>
<evidence type="ECO:0000259" key="1">
    <source>
        <dbReference type="Pfam" id="PF13521"/>
    </source>
</evidence>
<feature type="domain" description="NadR/Ttd14 AAA" evidence="1">
    <location>
        <begin position="8"/>
        <end position="170"/>
    </location>
</feature>
<dbReference type="OrthoDB" id="5638848at2"/>
<dbReference type="STRING" id="634430.SAMN04488241_103133"/>
<dbReference type="InterPro" id="IPR027417">
    <property type="entry name" value="P-loop_NTPase"/>
</dbReference>
<organism evidence="2 3">
    <name type="scientific">Sphingomonas rubra</name>
    <dbReference type="NCBI Taxonomy" id="634430"/>
    <lineage>
        <taxon>Bacteria</taxon>
        <taxon>Pseudomonadati</taxon>
        <taxon>Pseudomonadota</taxon>
        <taxon>Alphaproteobacteria</taxon>
        <taxon>Sphingomonadales</taxon>
        <taxon>Sphingomonadaceae</taxon>
        <taxon>Sphingomonas</taxon>
    </lineage>
</organism>
<sequence>MPADRLHIVTGGPGSGKTTLIDALTAAGVATSPEVGRRIIREQIAVGGDALPWGDERAFARLMIEGEIAAHVGALARGAAVVLDRGVPDVIGFLRVSGLTVPRDMAAAAEAYRYNRRVFLAPFWADIYRHDAERRQPPTLAERTEAIMRETYAACGYELVELPRVPVAERVAFVIRHLKEPA</sequence>
<dbReference type="RefSeq" id="WP_093332114.1">
    <property type="nucleotide sequence ID" value="NZ_FOXP01000003.1"/>
</dbReference>
<dbReference type="SUPFAM" id="SSF52540">
    <property type="entry name" value="P-loop containing nucleoside triphosphate hydrolases"/>
    <property type="match status" value="1"/>
</dbReference>
<protein>
    <submittedName>
        <fullName evidence="2">Predicted ATPase</fullName>
    </submittedName>
</protein>
<dbReference type="Proteomes" id="UP000199586">
    <property type="component" value="Unassembled WGS sequence"/>
</dbReference>